<dbReference type="PANTHER" id="PTHR35788:SF1">
    <property type="entry name" value="EXPORTED PROTEIN"/>
    <property type="match status" value="1"/>
</dbReference>
<dbReference type="InterPro" id="IPR022029">
    <property type="entry name" value="YoaR-like_PG-bd"/>
</dbReference>
<dbReference type="InterPro" id="IPR052913">
    <property type="entry name" value="Glycopeptide_resist_protein"/>
</dbReference>
<feature type="transmembrane region" description="Helical" evidence="1">
    <location>
        <begin position="16"/>
        <end position="35"/>
    </location>
</feature>
<reference evidence="4" key="1">
    <citation type="journal article" date="2019" name="Int. J. Syst. Evol. Microbiol.">
        <title>The Global Catalogue of Microorganisms (GCM) 10K type strain sequencing project: providing services to taxonomists for standard genome sequencing and annotation.</title>
        <authorList>
            <consortium name="The Broad Institute Genomics Platform"/>
            <consortium name="The Broad Institute Genome Sequencing Center for Infectious Disease"/>
            <person name="Wu L."/>
            <person name="Ma J."/>
        </authorList>
    </citation>
    <scope>NUCLEOTIDE SEQUENCE [LARGE SCALE GENOMIC DNA]</scope>
    <source>
        <strain evidence="4">JCM 15591</strain>
    </source>
</reference>
<evidence type="ECO:0000259" key="2">
    <source>
        <dbReference type="Pfam" id="PF12229"/>
    </source>
</evidence>
<feature type="domain" description="YoaR-like putative peptidoglycan binding" evidence="2">
    <location>
        <begin position="254"/>
        <end position="323"/>
    </location>
</feature>
<keyword evidence="1" id="KW-0812">Transmembrane</keyword>
<gene>
    <name evidence="3" type="ORF">GCM10009810_06160</name>
</gene>
<dbReference type="EMBL" id="BAAAPN010000017">
    <property type="protein sequence ID" value="GAA1748373.1"/>
    <property type="molecule type" value="Genomic_DNA"/>
</dbReference>
<proteinExistence type="predicted"/>
<dbReference type="Proteomes" id="UP001501475">
    <property type="component" value="Unassembled WGS sequence"/>
</dbReference>
<protein>
    <submittedName>
        <fullName evidence="3">VanW family protein</fullName>
    </submittedName>
</protein>
<dbReference type="PANTHER" id="PTHR35788">
    <property type="entry name" value="EXPORTED PROTEIN-RELATED"/>
    <property type="match status" value="1"/>
</dbReference>
<evidence type="ECO:0000256" key="1">
    <source>
        <dbReference type="SAM" id="Phobius"/>
    </source>
</evidence>
<dbReference type="InterPro" id="IPR007391">
    <property type="entry name" value="Vancomycin_resist_VanW"/>
</dbReference>
<dbReference type="RefSeq" id="WP_344061944.1">
    <property type="nucleotide sequence ID" value="NZ_BAAAPN010000017.1"/>
</dbReference>
<keyword evidence="1" id="KW-1133">Transmembrane helix</keyword>
<keyword evidence="1" id="KW-0472">Membrane</keyword>
<sequence length="563" mass="58300">MTDQQSTPTARRTRRVWPWAAGGAVALLAGGYVALAVSMGDSTAKDTTVGGVQIGGLSHAQALEKLRTGLQDKAAAAIPVNLGEQRISLDPAAAGLAVDCAGSLDGLTGTTYNPVELINRLTGSVSEPAKLAVDQAKLEAALTSAGEAISTAPKDATLAFKKGVATVTPGVDGSGVDVPATADAVTKGWLQVPQITGAVKTVEPDVTTDEATKVKTDVADTILAGPVTVKAGEKSFEVAGADIADSVTFTPTGGTLAAAYDEKTLVGAVRKAGLAAKVLQKGRNAVVTSSEGSFKVAPSIDGLDVDAAKVPAAIEAAITSSDRTADVPVVAAPATFTTAEAKATLPTGVISTFTTQFPYNPDRTHNITLAASKLNGVYVAPGEQFSLNGLLGKRTPEKGYRGAPVIYNGRLTTDYGGGISQVSTTLFNAVFFSGAQIDEFHPHSFYISRYPEGREATISWPDVDQKFTNTTKGGILITTKVDANSITVTFQGKKTWDVTAWKGPRTAVVEPKTIHDTKEGCVPQSPSEGFNVTVGRVFKSGSKVVKESTFTTHYIPEDLVICG</sequence>
<accession>A0ABP4W972</accession>
<evidence type="ECO:0000313" key="3">
    <source>
        <dbReference type="EMBL" id="GAA1748373.1"/>
    </source>
</evidence>
<feature type="domain" description="YoaR-like putative peptidoglycan binding" evidence="2">
    <location>
        <begin position="129"/>
        <end position="187"/>
    </location>
</feature>
<dbReference type="Pfam" id="PF04294">
    <property type="entry name" value="VanW"/>
    <property type="match status" value="1"/>
</dbReference>
<organism evidence="3 4">
    <name type="scientific">Nostocoides vanveenii</name>
    <dbReference type="NCBI Taxonomy" id="330835"/>
    <lineage>
        <taxon>Bacteria</taxon>
        <taxon>Bacillati</taxon>
        <taxon>Actinomycetota</taxon>
        <taxon>Actinomycetes</taxon>
        <taxon>Micrococcales</taxon>
        <taxon>Intrasporangiaceae</taxon>
        <taxon>Nostocoides</taxon>
    </lineage>
</organism>
<name>A0ABP4W972_9MICO</name>
<evidence type="ECO:0000313" key="4">
    <source>
        <dbReference type="Proteomes" id="UP001501475"/>
    </source>
</evidence>
<keyword evidence="4" id="KW-1185">Reference proteome</keyword>
<comment type="caution">
    <text evidence="3">The sequence shown here is derived from an EMBL/GenBank/DDBJ whole genome shotgun (WGS) entry which is preliminary data.</text>
</comment>
<dbReference type="Pfam" id="PF12229">
    <property type="entry name" value="PG_binding_4"/>
    <property type="match status" value="2"/>
</dbReference>